<evidence type="ECO:0000313" key="2">
    <source>
        <dbReference type="Proteomes" id="UP001281761"/>
    </source>
</evidence>
<organism evidence="1 2">
    <name type="scientific">Blattamonas nauphoetae</name>
    <dbReference type="NCBI Taxonomy" id="2049346"/>
    <lineage>
        <taxon>Eukaryota</taxon>
        <taxon>Metamonada</taxon>
        <taxon>Preaxostyla</taxon>
        <taxon>Oxymonadida</taxon>
        <taxon>Blattamonas</taxon>
    </lineage>
</organism>
<gene>
    <name evidence="1" type="ORF">BLNAU_9777</name>
</gene>
<protein>
    <submittedName>
        <fullName evidence="1">Uncharacterized protein</fullName>
    </submittedName>
</protein>
<comment type="caution">
    <text evidence="1">The sequence shown here is derived from an EMBL/GenBank/DDBJ whole genome shotgun (WGS) entry which is preliminary data.</text>
</comment>
<keyword evidence="2" id="KW-1185">Reference proteome</keyword>
<accession>A0ABQ9XUR9</accession>
<dbReference type="Proteomes" id="UP001281761">
    <property type="component" value="Unassembled WGS sequence"/>
</dbReference>
<sequence length="212" mass="23172">MSVSILTLQSQTSDYSTLLSLNSPNLPLSLLSSGEIVSGSTVTRINSFGWAGCFTKTVSKGIHRLSIKTKAQTVMLGILDAAEFPKLMTADVSASPKAAMMYSKYGSLWSADKRIALNAQPEKGQEWSAEADLEKRTLHFFIDGVQQQHHFVNLPVPLVFALDVHNEDGSLFQFSDYTNVRTPVDHPDSAEGQLKSTPPSTYFTNTVNLTVS</sequence>
<proteinExistence type="predicted"/>
<name>A0ABQ9XUR9_9EUKA</name>
<evidence type="ECO:0000313" key="1">
    <source>
        <dbReference type="EMBL" id="KAK2955225.1"/>
    </source>
</evidence>
<reference evidence="1 2" key="1">
    <citation type="journal article" date="2022" name="bioRxiv">
        <title>Genomics of Preaxostyla Flagellates Illuminates Evolutionary Transitions and the Path Towards Mitochondrial Loss.</title>
        <authorList>
            <person name="Novak L.V.F."/>
            <person name="Treitli S.C."/>
            <person name="Pyrih J."/>
            <person name="Halakuc P."/>
            <person name="Pipaliya S.V."/>
            <person name="Vacek V."/>
            <person name="Brzon O."/>
            <person name="Soukal P."/>
            <person name="Eme L."/>
            <person name="Dacks J.B."/>
            <person name="Karnkowska A."/>
            <person name="Elias M."/>
            <person name="Hampl V."/>
        </authorList>
    </citation>
    <scope>NUCLEOTIDE SEQUENCE [LARGE SCALE GENOMIC DNA]</scope>
    <source>
        <strain evidence="1">NAU3</strain>
        <tissue evidence="1">Gut</tissue>
    </source>
</reference>
<dbReference type="EMBL" id="JARBJD010000069">
    <property type="protein sequence ID" value="KAK2955225.1"/>
    <property type="molecule type" value="Genomic_DNA"/>
</dbReference>